<evidence type="ECO:0000313" key="10">
    <source>
        <dbReference type="Proteomes" id="UP001598673"/>
    </source>
</evidence>
<evidence type="ECO:0000256" key="5">
    <source>
        <dbReference type="ARBA" id="ARBA00023004"/>
    </source>
</evidence>
<dbReference type="Gene3D" id="3.90.480.20">
    <property type="match status" value="1"/>
</dbReference>
<feature type="region of interest" description="Disordered" evidence="7">
    <location>
        <begin position="135"/>
        <end position="156"/>
    </location>
</feature>
<proteinExistence type="predicted"/>
<evidence type="ECO:0000259" key="8">
    <source>
        <dbReference type="Pfam" id="PF03460"/>
    </source>
</evidence>
<feature type="domain" description="Nitrite/Sulfite reductase ferredoxin-like" evidence="8">
    <location>
        <begin position="56"/>
        <end position="105"/>
    </location>
</feature>
<keyword evidence="2" id="KW-0349">Heme</keyword>
<accession>A0ABW6G9A6</accession>
<dbReference type="InterPro" id="IPR045854">
    <property type="entry name" value="NO2/SO3_Rdtase_4Fe4S_sf"/>
</dbReference>
<evidence type="ECO:0000313" key="9">
    <source>
        <dbReference type="EMBL" id="MFD6795750.1"/>
    </source>
</evidence>
<dbReference type="RefSeq" id="WP_258937339.1">
    <property type="nucleotide sequence ID" value="NZ_JANBBF010000011.1"/>
</dbReference>
<comment type="caution">
    <text evidence="9">The sequence shown here is derived from an EMBL/GenBank/DDBJ whole genome shotgun (WGS) entry which is preliminary data.</text>
</comment>
<evidence type="ECO:0000256" key="6">
    <source>
        <dbReference type="ARBA" id="ARBA00023014"/>
    </source>
</evidence>
<keyword evidence="1" id="KW-0004">4Fe-4S</keyword>
<keyword evidence="4" id="KW-0560">Oxidoreductase</keyword>
<feature type="compositionally biased region" description="Basic and acidic residues" evidence="7">
    <location>
        <begin position="16"/>
        <end position="28"/>
    </location>
</feature>
<dbReference type="Proteomes" id="UP001598673">
    <property type="component" value="Unassembled WGS sequence"/>
</dbReference>
<dbReference type="SUPFAM" id="SSF56014">
    <property type="entry name" value="Nitrite and sulphite reductase 4Fe-4S domain-like"/>
    <property type="match status" value="1"/>
</dbReference>
<dbReference type="EMBL" id="JBHXCV010000014">
    <property type="protein sequence ID" value="MFD6795750.1"/>
    <property type="molecule type" value="Genomic_DNA"/>
</dbReference>
<keyword evidence="3" id="KW-0479">Metal-binding</keyword>
<dbReference type="Pfam" id="PF03460">
    <property type="entry name" value="NIR_SIR_ferr"/>
    <property type="match status" value="1"/>
</dbReference>
<dbReference type="InterPro" id="IPR005117">
    <property type="entry name" value="NiRdtase/SiRdtase_haem-b_fer"/>
</dbReference>
<evidence type="ECO:0000256" key="2">
    <source>
        <dbReference type="ARBA" id="ARBA00022617"/>
    </source>
</evidence>
<protein>
    <submittedName>
        <fullName evidence="9">Precorrin-3B synthase</fullName>
    </submittedName>
</protein>
<feature type="region of interest" description="Disordered" evidence="7">
    <location>
        <begin position="1"/>
        <end position="35"/>
    </location>
</feature>
<reference evidence="9 10" key="1">
    <citation type="submission" date="2024-09" db="EMBL/GenBank/DDBJ databases">
        <title>The Natural Products Discovery Center: Release of the First 8490 Sequenced Strains for Exploring Actinobacteria Biosynthetic Diversity.</title>
        <authorList>
            <person name="Kalkreuter E."/>
            <person name="Kautsar S.A."/>
            <person name="Yang D."/>
            <person name="Bader C.D."/>
            <person name="Teijaro C.N."/>
            <person name="Fluegel L."/>
            <person name="Davis C.M."/>
            <person name="Simpson J.R."/>
            <person name="Lauterbach L."/>
            <person name="Steele A.D."/>
            <person name="Gui C."/>
            <person name="Meng S."/>
            <person name="Li G."/>
            <person name="Viehrig K."/>
            <person name="Ye F."/>
            <person name="Su P."/>
            <person name="Kiefer A.F."/>
            <person name="Nichols A."/>
            <person name="Cepeda A.J."/>
            <person name="Yan W."/>
            <person name="Fan B."/>
            <person name="Jiang Y."/>
            <person name="Adhikari A."/>
            <person name="Zheng C.-J."/>
            <person name="Schuster L."/>
            <person name="Cowan T.M."/>
            <person name="Smanski M.J."/>
            <person name="Chevrette M.G."/>
            <person name="De Carvalho L.P.S."/>
            <person name="Shen B."/>
        </authorList>
    </citation>
    <scope>NUCLEOTIDE SEQUENCE [LARGE SCALE GENOMIC DNA]</scope>
    <source>
        <strain evidence="9 10">NPDC060353</strain>
    </source>
</reference>
<name>A0ABW6G9A6_9PSEU</name>
<evidence type="ECO:0000256" key="7">
    <source>
        <dbReference type="SAM" id="MobiDB-lite"/>
    </source>
</evidence>
<gene>
    <name evidence="9" type="ORF">ACFWGY_20690</name>
</gene>
<keyword evidence="6" id="KW-0411">Iron-sulfur</keyword>
<dbReference type="PANTHER" id="PTHR32439">
    <property type="entry name" value="FERREDOXIN--NITRITE REDUCTASE, CHLOROPLASTIC"/>
    <property type="match status" value="1"/>
</dbReference>
<dbReference type="SUPFAM" id="SSF55124">
    <property type="entry name" value="Nitrite/Sulfite reductase N-terminal domain-like"/>
    <property type="match status" value="2"/>
</dbReference>
<keyword evidence="5" id="KW-0408">Iron</keyword>
<evidence type="ECO:0000256" key="3">
    <source>
        <dbReference type="ARBA" id="ARBA00022723"/>
    </source>
</evidence>
<dbReference type="PANTHER" id="PTHR32439:SF9">
    <property type="entry name" value="BLR3264 PROTEIN"/>
    <property type="match status" value="1"/>
</dbReference>
<organism evidence="9 10">
    <name type="scientific">Prauserella salsuginis</name>
    <dbReference type="NCBI Taxonomy" id="387889"/>
    <lineage>
        <taxon>Bacteria</taxon>
        <taxon>Bacillati</taxon>
        <taxon>Actinomycetota</taxon>
        <taxon>Actinomycetes</taxon>
        <taxon>Pseudonocardiales</taxon>
        <taxon>Pseudonocardiaceae</taxon>
        <taxon>Prauserella</taxon>
        <taxon>Prauserella salsuginis group</taxon>
    </lineage>
</organism>
<evidence type="ECO:0000256" key="1">
    <source>
        <dbReference type="ARBA" id="ARBA00022485"/>
    </source>
</evidence>
<sequence length="432" mass="43660">MATTPPAAGGPGGDRCGTRRPDAERPGAERPGAVRLRADACPGVLATHDAADGPLARVRLPGGGLSPAQAQAIAACATELGDGAVHLTSRGNLQLRAVSDVDALVGRFAEAELLPSPGHERIRNILGSPLSGLARRRVPETSESGGAGGAGDAEPGRIADVRPLVRELDAVVCATPELTGLPGRFLFALDDGSGDVAADADLCWRATAADTGAVLVAGTDTGLRVPASRAAAAMVAGAQAFDEIRATAWRIHEIDPSPVVAALRPYASADTEPVPQRFAPPAPVGPVPGVHAVVAAPRFGQLSADTLRQLAGRAGDGRALTVTPWRTVVVHDTSPGDLAVFPDLVVDPADPLLGVSACIGAPRCAKSHADVRADALALAPDGISAHFAGCSRRCGRPGGSHIDVVAAEGGYHVGGTFVGLDRVAEALSAPSR</sequence>
<dbReference type="InterPro" id="IPR051329">
    <property type="entry name" value="NIR_SIR_4Fe-4S"/>
</dbReference>
<dbReference type="InterPro" id="IPR036136">
    <property type="entry name" value="Nit/Sulf_reduc_fer-like_dom_sf"/>
</dbReference>
<keyword evidence="10" id="KW-1185">Reference proteome</keyword>
<evidence type="ECO:0000256" key="4">
    <source>
        <dbReference type="ARBA" id="ARBA00023002"/>
    </source>
</evidence>